<dbReference type="Pfam" id="PF13511">
    <property type="entry name" value="DUF4124"/>
    <property type="match status" value="1"/>
</dbReference>
<evidence type="ECO:0000313" key="5">
    <source>
        <dbReference type="Proteomes" id="UP000630528"/>
    </source>
</evidence>
<reference evidence="4" key="1">
    <citation type="journal article" date="2012" name="J. Microbiol. Biotechnol.">
        <title>Ramlibacter ginsenosidimutans sp. nov., with ginsenoside-converting activity.</title>
        <authorList>
            <person name="Wang L."/>
            <person name="An D.S."/>
            <person name="Kim S.G."/>
            <person name="Jin F.X."/>
            <person name="Kim S.C."/>
            <person name="Lee S.T."/>
            <person name="Im W.T."/>
        </authorList>
    </citation>
    <scope>NUCLEOTIDE SEQUENCE</scope>
    <source>
        <strain evidence="4">KACC 17527</strain>
    </source>
</reference>
<evidence type="ECO:0000256" key="2">
    <source>
        <dbReference type="SAM" id="SignalP"/>
    </source>
</evidence>
<dbReference type="RefSeq" id="WP_201173804.1">
    <property type="nucleotide sequence ID" value="NZ_JAEPWM010000007.1"/>
</dbReference>
<protein>
    <submittedName>
        <fullName evidence="4">DUF4124 domain-containing protein</fullName>
    </submittedName>
</protein>
<evidence type="ECO:0000313" key="4">
    <source>
        <dbReference type="EMBL" id="MBK6007741.1"/>
    </source>
</evidence>
<evidence type="ECO:0000256" key="1">
    <source>
        <dbReference type="SAM" id="MobiDB-lite"/>
    </source>
</evidence>
<feature type="chain" id="PRO_5037738332" evidence="2">
    <location>
        <begin position="22"/>
        <end position="173"/>
    </location>
</feature>
<keyword evidence="2" id="KW-0732">Signal</keyword>
<reference evidence="4" key="2">
    <citation type="submission" date="2021-01" db="EMBL/GenBank/DDBJ databases">
        <authorList>
            <person name="Kang M."/>
        </authorList>
    </citation>
    <scope>NUCLEOTIDE SEQUENCE</scope>
    <source>
        <strain evidence="4">KACC 17527</strain>
    </source>
</reference>
<sequence>MKAARIALLALACALPLVASAQWIWVDKDGRKVFSDRAPSPDVPTEHIVKAPRGVALPAPSATPATVAAAPAEAAADKSGPTPKPAGKDKSLEERRKQLAAAEADKKKAEQASYVALRNDNCNRAKASKAGFDTGARITRFNSQGEREYLSDSDRAAEVKRLNDIIARDCTPQ</sequence>
<feature type="region of interest" description="Disordered" evidence="1">
    <location>
        <begin position="54"/>
        <end position="111"/>
    </location>
</feature>
<dbReference type="Proteomes" id="UP000630528">
    <property type="component" value="Unassembled WGS sequence"/>
</dbReference>
<feature type="signal peptide" evidence="2">
    <location>
        <begin position="1"/>
        <end position="21"/>
    </location>
</feature>
<accession>A0A934TVE1</accession>
<dbReference type="InterPro" id="IPR025392">
    <property type="entry name" value="DUF4124"/>
</dbReference>
<dbReference type="EMBL" id="JAEPWM010000007">
    <property type="protein sequence ID" value="MBK6007741.1"/>
    <property type="molecule type" value="Genomic_DNA"/>
</dbReference>
<keyword evidence="5" id="KW-1185">Reference proteome</keyword>
<evidence type="ECO:0000259" key="3">
    <source>
        <dbReference type="Pfam" id="PF13511"/>
    </source>
</evidence>
<feature type="compositionally biased region" description="Low complexity" evidence="1">
    <location>
        <begin position="56"/>
        <end position="74"/>
    </location>
</feature>
<dbReference type="AlphaFoldDB" id="A0A934TVE1"/>
<comment type="caution">
    <text evidence="4">The sequence shown here is derived from an EMBL/GenBank/DDBJ whole genome shotgun (WGS) entry which is preliminary data.</text>
</comment>
<feature type="domain" description="DUF4124" evidence="3">
    <location>
        <begin position="9"/>
        <end position="62"/>
    </location>
</feature>
<gene>
    <name evidence="4" type="ORF">JJB11_16700</name>
</gene>
<organism evidence="4 5">
    <name type="scientific">Ramlibacter ginsenosidimutans</name>
    <dbReference type="NCBI Taxonomy" id="502333"/>
    <lineage>
        <taxon>Bacteria</taxon>
        <taxon>Pseudomonadati</taxon>
        <taxon>Pseudomonadota</taxon>
        <taxon>Betaproteobacteria</taxon>
        <taxon>Burkholderiales</taxon>
        <taxon>Comamonadaceae</taxon>
        <taxon>Ramlibacter</taxon>
    </lineage>
</organism>
<proteinExistence type="predicted"/>
<name>A0A934TVE1_9BURK</name>
<feature type="compositionally biased region" description="Basic and acidic residues" evidence="1">
    <location>
        <begin position="86"/>
        <end position="110"/>
    </location>
</feature>